<organism evidence="1 2">
    <name type="scientific">Paenibacillus apiarius</name>
    <dbReference type="NCBI Taxonomy" id="46240"/>
    <lineage>
        <taxon>Bacteria</taxon>
        <taxon>Bacillati</taxon>
        <taxon>Bacillota</taxon>
        <taxon>Bacilli</taxon>
        <taxon>Bacillales</taxon>
        <taxon>Paenibacillaceae</taxon>
        <taxon>Paenibacillus</taxon>
    </lineage>
</organism>
<evidence type="ECO:0008006" key="3">
    <source>
        <dbReference type="Google" id="ProtNLM"/>
    </source>
</evidence>
<gene>
    <name evidence="1" type="ORF">M5X09_12395</name>
</gene>
<name>A0ABT4DWW5_9BACL</name>
<comment type="caution">
    <text evidence="1">The sequence shown here is derived from an EMBL/GenBank/DDBJ whole genome shotgun (WGS) entry which is preliminary data.</text>
</comment>
<protein>
    <recommendedName>
        <fullName evidence="3">PepSY domain-containing protein</fullName>
    </recommendedName>
</protein>
<keyword evidence="2" id="KW-1185">Reference proteome</keyword>
<evidence type="ECO:0000313" key="2">
    <source>
        <dbReference type="Proteomes" id="UP001207626"/>
    </source>
</evidence>
<dbReference type="Proteomes" id="UP001207626">
    <property type="component" value="Unassembled WGS sequence"/>
</dbReference>
<reference evidence="1 2" key="1">
    <citation type="submission" date="2022-05" db="EMBL/GenBank/DDBJ databases">
        <title>Genome Sequencing of Bee-Associated Microbes.</title>
        <authorList>
            <person name="Dunlap C."/>
        </authorList>
    </citation>
    <scope>NUCLEOTIDE SEQUENCE [LARGE SCALE GENOMIC DNA]</scope>
    <source>
        <strain evidence="1 2">NRRL NRS-1438</strain>
    </source>
</reference>
<proteinExistence type="predicted"/>
<evidence type="ECO:0000313" key="1">
    <source>
        <dbReference type="EMBL" id="MCY9520471.1"/>
    </source>
</evidence>
<dbReference type="RefSeq" id="WP_087431925.1">
    <property type="nucleotide sequence ID" value="NZ_JAMDLV010000010.1"/>
</dbReference>
<dbReference type="EMBL" id="JAMDLW010000015">
    <property type="protein sequence ID" value="MCY9520471.1"/>
    <property type="molecule type" value="Genomic_DNA"/>
</dbReference>
<sequence length="159" mass="17958">MLRLVTVRQGDRQEGAKYRAERAEDYERGTAVQLDIAIHYCGEHYDGWKFRDTLANYVVDIDSKTGKVTNISLWGKKEAVNKSGNAVKQDKKPFYTKNQAVAAAKPMVKKLFDIDLTGYDVTIKKDNYAFTKKGQPTVSANIDAKGGFWSYIVLEPDIK</sequence>
<accession>A0ABT4DWW5</accession>